<feature type="binding site" evidence="17">
    <location>
        <begin position="94"/>
        <end position="98"/>
    </location>
    <ligand>
        <name>NAD(+)</name>
        <dbReference type="ChEBI" id="CHEBI:57540"/>
    </ligand>
</feature>
<keyword evidence="9 17" id="KW-0028">Amino-acid biosynthesis</keyword>
<comment type="subcellular location">
    <subcellularLocation>
        <location evidence="3 17">Cytoplasm</location>
    </subcellularLocation>
</comment>
<sequence>MKLAEVATAQPYQVKIGSGAAHELAGLVAGRRAAVVCPHTLVRLVSRLGLDEPVVIEIPDAEAAKTPEVLVDSWRRLAEASMTRGDVIVGFGGGATTDVAGFLAATWMRGIDVIHVPTTVLAMADAAIGGKTGINIPAGKNLVGAFYEPIGVLCDTDLLTTLPAREVRSGLAEIVKCGFIDDPVILNLISNDAQAVLDVTSETFVEVLTRAIAVKAGVVSVDLHERTSSGGEVGRERLNYGHTLAHAIEAFKHFTWRHGEADAVGMVFAAELSHRYLGLSDEVLGRTRTILSGIGLPVTCDGVKWADLRRTMNLDKKARVDPQTGRRVLRFVGIRKPGQVAMIVNPDEAALAECFDKCSAR</sequence>
<dbReference type="GeneID" id="92880823"/>
<feature type="binding site" evidence="17">
    <location>
        <position position="258"/>
    </location>
    <ligand>
        <name>Zn(2+)</name>
        <dbReference type="ChEBI" id="CHEBI:29105"/>
    </ligand>
</feature>
<evidence type="ECO:0000256" key="9">
    <source>
        <dbReference type="ARBA" id="ARBA00022605"/>
    </source>
</evidence>
<evidence type="ECO:0000256" key="7">
    <source>
        <dbReference type="ARBA" id="ARBA00017684"/>
    </source>
</evidence>
<dbReference type="PIRSF" id="PIRSF001455">
    <property type="entry name" value="DHQ_synth"/>
    <property type="match status" value="1"/>
</dbReference>
<feature type="domain" description="3-dehydroquinate synthase N-terminal" evidence="18">
    <location>
        <begin position="56"/>
        <end position="168"/>
    </location>
</feature>
<dbReference type="EMBL" id="AP024747">
    <property type="protein sequence ID" value="BCY25110.1"/>
    <property type="molecule type" value="Genomic_DNA"/>
</dbReference>
<dbReference type="Proteomes" id="UP000825072">
    <property type="component" value="Chromosome 1"/>
</dbReference>
<evidence type="ECO:0000256" key="12">
    <source>
        <dbReference type="ARBA" id="ARBA00022833"/>
    </source>
</evidence>
<comment type="function">
    <text evidence="17">Catalyzes the conversion of 3-deoxy-D-arabino-heptulosonate 7-phosphate (DAHP) to dehydroquinate (DHQ).</text>
</comment>
<dbReference type="GO" id="GO:0009423">
    <property type="term" value="P:chorismate biosynthetic process"/>
    <property type="evidence" value="ECO:0007669"/>
    <property type="project" value="UniProtKB-UniRule"/>
</dbReference>
<evidence type="ECO:0000256" key="4">
    <source>
        <dbReference type="ARBA" id="ARBA00004661"/>
    </source>
</evidence>
<organism evidence="20 21">
    <name type="scientific">Cutibacterium modestum</name>
    <dbReference type="NCBI Taxonomy" id="2559073"/>
    <lineage>
        <taxon>Bacteria</taxon>
        <taxon>Bacillati</taxon>
        <taxon>Actinomycetota</taxon>
        <taxon>Actinomycetes</taxon>
        <taxon>Propionibacteriales</taxon>
        <taxon>Propionibacteriaceae</taxon>
        <taxon>Cutibacterium</taxon>
    </lineage>
</organism>
<dbReference type="CDD" id="cd08195">
    <property type="entry name" value="DHQS"/>
    <property type="match status" value="1"/>
</dbReference>
<comment type="catalytic activity">
    <reaction evidence="1 17">
        <text>7-phospho-2-dehydro-3-deoxy-D-arabino-heptonate = 3-dehydroquinate + phosphate</text>
        <dbReference type="Rhea" id="RHEA:21968"/>
        <dbReference type="ChEBI" id="CHEBI:32364"/>
        <dbReference type="ChEBI" id="CHEBI:43474"/>
        <dbReference type="ChEBI" id="CHEBI:58394"/>
        <dbReference type="EC" id="4.2.3.4"/>
    </reaction>
</comment>
<dbReference type="InterPro" id="IPR030963">
    <property type="entry name" value="DHQ_synth_fam"/>
</dbReference>
<comment type="pathway">
    <text evidence="4 17">Metabolic intermediate biosynthesis; chorismate biosynthesis; chorismate from D-erythrose 4-phosphate and phosphoenolpyruvate: step 2/7.</text>
</comment>
<gene>
    <name evidence="17 20" type="primary">aroB</name>
    <name evidence="20" type="ORF">KB1_11000</name>
</gene>
<keyword evidence="12 17" id="KW-0862">Zinc</keyword>
<protein>
    <recommendedName>
        <fullName evidence="7 17">3-dehydroquinate synthase</fullName>
        <shortName evidence="17">DHQS</shortName>
        <ecNumber evidence="6 17">4.2.3.4</ecNumber>
    </recommendedName>
</protein>
<evidence type="ECO:0000256" key="1">
    <source>
        <dbReference type="ARBA" id="ARBA00001393"/>
    </source>
</evidence>
<dbReference type="GO" id="GO:0000166">
    <property type="term" value="F:nucleotide binding"/>
    <property type="evidence" value="ECO:0007669"/>
    <property type="project" value="UniProtKB-KW"/>
</dbReference>
<dbReference type="Pfam" id="PF24621">
    <property type="entry name" value="DHQS_C"/>
    <property type="match status" value="1"/>
</dbReference>
<feature type="binding site" evidence="17">
    <location>
        <begin position="60"/>
        <end position="65"/>
    </location>
    <ligand>
        <name>NAD(+)</name>
        <dbReference type="ChEBI" id="CHEBI:57540"/>
    </ligand>
</feature>
<evidence type="ECO:0000256" key="11">
    <source>
        <dbReference type="ARBA" id="ARBA00022741"/>
    </source>
</evidence>
<dbReference type="InterPro" id="IPR030960">
    <property type="entry name" value="DHQS/DOIS_N"/>
</dbReference>
<dbReference type="AlphaFoldDB" id="A0AAD1KQA2"/>
<evidence type="ECO:0000256" key="16">
    <source>
        <dbReference type="ARBA" id="ARBA00023285"/>
    </source>
</evidence>
<evidence type="ECO:0000256" key="8">
    <source>
        <dbReference type="ARBA" id="ARBA00022490"/>
    </source>
</evidence>
<evidence type="ECO:0000259" key="18">
    <source>
        <dbReference type="Pfam" id="PF01761"/>
    </source>
</evidence>
<dbReference type="PANTHER" id="PTHR43622">
    <property type="entry name" value="3-DEHYDROQUINATE SYNTHASE"/>
    <property type="match status" value="1"/>
</dbReference>
<dbReference type="Gene3D" id="1.20.1090.10">
    <property type="entry name" value="Dehydroquinate synthase-like - alpha domain"/>
    <property type="match status" value="1"/>
</dbReference>
<keyword evidence="10 17" id="KW-0479">Metal-binding</keyword>
<evidence type="ECO:0000256" key="2">
    <source>
        <dbReference type="ARBA" id="ARBA00001911"/>
    </source>
</evidence>
<dbReference type="InterPro" id="IPR016037">
    <property type="entry name" value="DHQ_synth_AroB"/>
</dbReference>
<evidence type="ECO:0000259" key="19">
    <source>
        <dbReference type="Pfam" id="PF24621"/>
    </source>
</evidence>
<evidence type="ECO:0000256" key="3">
    <source>
        <dbReference type="ARBA" id="ARBA00004496"/>
    </source>
</evidence>
<evidence type="ECO:0000256" key="17">
    <source>
        <dbReference type="HAMAP-Rule" id="MF_00110"/>
    </source>
</evidence>
<proteinExistence type="inferred from homology"/>
<dbReference type="PANTHER" id="PTHR43622:SF7">
    <property type="entry name" value="3-DEHYDROQUINATE SYNTHASE, CHLOROPLASTIC"/>
    <property type="match status" value="1"/>
</dbReference>
<evidence type="ECO:0000256" key="13">
    <source>
        <dbReference type="ARBA" id="ARBA00023027"/>
    </source>
</evidence>
<accession>A0AAD1KQA2</accession>
<evidence type="ECO:0000313" key="21">
    <source>
        <dbReference type="Proteomes" id="UP000825072"/>
    </source>
</evidence>
<dbReference type="HAMAP" id="MF_00110">
    <property type="entry name" value="DHQ_synthase"/>
    <property type="match status" value="1"/>
</dbReference>
<feature type="binding site" evidence="17">
    <location>
        <begin position="118"/>
        <end position="119"/>
    </location>
    <ligand>
        <name>NAD(+)</name>
        <dbReference type="ChEBI" id="CHEBI:57540"/>
    </ligand>
</feature>
<keyword evidence="14 17" id="KW-0057">Aromatic amino acid biosynthesis</keyword>
<dbReference type="GO" id="GO:0003856">
    <property type="term" value="F:3-dehydroquinate synthase activity"/>
    <property type="evidence" value="ECO:0007669"/>
    <property type="project" value="UniProtKB-UniRule"/>
</dbReference>
<comment type="similarity">
    <text evidence="5 17">Belongs to the sugar phosphate cyclases superfamily. Dehydroquinate synthase family.</text>
</comment>
<evidence type="ECO:0000256" key="6">
    <source>
        <dbReference type="ARBA" id="ARBA00013031"/>
    </source>
</evidence>
<dbReference type="GO" id="GO:0005737">
    <property type="term" value="C:cytoplasm"/>
    <property type="evidence" value="ECO:0007669"/>
    <property type="project" value="UniProtKB-SubCell"/>
</dbReference>
<dbReference type="GO" id="GO:0046872">
    <property type="term" value="F:metal ion binding"/>
    <property type="evidence" value="ECO:0007669"/>
    <property type="project" value="UniProtKB-KW"/>
</dbReference>
<comment type="caution">
    <text evidence="17">Lacks conserved residue(s) required for the propagation of feature annotation.</text>
</comment>
<dbReference type="Pfam" id="PF01761">
    <property type="entry name" value="DHQ_synthase"/>
    <property type="match status" value="1"/>
</dbReference>
<dbReference type="GO" id="GO:0009073">
    <property type="term" value="P:aromatic amino acid family biosynthetic process"/>
    <property type="evidence" value="ECO:0007669"/>
    <property type="project" value="UniProtKB-KW"/>
</dbReference>
<evidence type="ECO:0000256" key="5">
    <source>
        <dbReference type="ARBA" id="ARBA00005412"/>
    </source>
</evidence>
<feature type="domain" description="3-dehydroquinate synthase C-terminal" evidence="19">
    <location>
        <begin position="170"/>
        <end position="318"/>
    </location>
</feature>
<keyword evidence="11 17" id="KW-0547">Nucleotide-binding</keyword>
<evidence type="ECO:0000313" key="20">
    <source>
        <dbReference type="EMBL" id="BCY25110.1"/>
    </source>
</evidence>
<dbReference type="Gene3D" id="3.40.50.1970">
    <property type="match status" value="1"/>
</dbReference>
<comment type="cofactor">
    <cofactor evidence="2 17">
        <name>NAD(+)</name>
        <dbReference type="ChEBI" id="CHEBI:57540"/>
    </cofactor>
</comment>
<dbReference type="SUPFAM" id="SSF56796">
    <property type="entry name" value="Dehydroquinate synthase-like"/>
    <property type="match status" value="1"/>
</dbReference>
<feature type="binding site" evidence="17">
    <location>
        <position position="140"/>
    </location>
    <ligand>
        <name>NAD(+)</name>
        <dbReference type="ChEBI" id="CHEBI:57540"/>
    </ligand>
</feature>
<comment type="cofactor">
    <cofactor evidence="17">
        <name>Co(2+)</name>
        <dbReference type="ChEBI" id="CHEBI:48828"/>
    </cofactor>
    <cofactor evidence="17">
        <name>Zn(2+)</name>
        <dbReference type="ChEBI" id="CHEBI:29105"/>
    </cofactor>
    <text evidence="17">Binds 1 divalent metal cation per subunit. Can use either Co(2+) or Zn(2+).</text>
</comment>
<feature type="binding site" evidence="17">
    <location>
        <position position="242"/>
    </location>
    <ligand>
        <name>Zn(2+)</name>
        <dbReference type="ChEBI" id="CHEBI:29105"/>
    </ligand>
</feature>
<dbReference type="InterPro" id="IPR050071">
    <property type="entry name" value="Dehydroquinate_synthase"/>
</dbReference>
<feature type="binding site" evidence="17">
    <location>
        <position position="173"/>
    </location>
    <ligand>
        <name>Zn(2+)</name>
        <dbReference type="ChEBI" id="CHEBI:29105"/>
    </ligand>
</feature>
<dbReference type="EC" id="4.2.3.4" evidence="6 17"/>
<keyword evidence="8 17" id="KW-0963">Cytoplasm</keyword>
<reference evidence="20" key="1">
    <citation type="submission" date="2021-06" db="EMBL/GenBank/DDBJ databases">
        <title>Genome sequence of Cutibacterium modestum strain KB17-24694.</title>
        <authorList>
            <person name="Dekio I."/>
            <person name="Asahina A."/>
            <person name="Nishida M."/>
        </authorList>
    </citation>
    <scope>NUCLEOTIDE SEQUENCE</scope>
    <source>
        <strain evidence="20">KB17-24694</strain>
    </source>
</reference>
<evidence type="ECO:0000256" key="10">
    <source>
        <dbReference type="ARBA" id="ARBA00022723"/>
    </source>
</evidence>
<keyword evidence="15 17" id="KW-0456">Lyase</keyword>
<dbReference type="InterPro" id="IPR056179">
    <property type="entry name" value="DHQS_C"/>
</dbReference>
<dbReference type="RefSeq" id="WP_002526811.1">
    <property type="nucleotide sequence ID" value="NZ_AP024747.1"/>
</dbReference>
<keyword evidence="13 17" id="KW-0520">NAD</keyword>
<keyword evidence="16 17" id="KW-0170">Cobalt</keyword>
<evidence type="ECO:0000256" key="15">
    <source>
        <dbReference type="ARBA" id="ARBA00023239"/>
    </source>
</evidence>
<name>A0AAD1KQA2_9ACTN</name>
<dbReference type="GO" id="GO:0008652">
    <property type="term" value="P:amino acid biosynthetic process"/>
    <property type="evidence" value="ECO:0007669"/>
    <property type="project" value="UniProtKB-KW"/>
</dbReference>
<feature type="binding site" evidence="17">
    <location>
        <position position="131"/>
    </location>
    <ligand>
        <name>NAD(+)</name>
        <dbReference type="ChEBI" id="CHEBI:57540"/>
    </ligand>
</feature>
<evidence type="ECO:0000256" key="14">
    <source>
        <dbReference type="ARBA" id="ARBA00023141"/>
    </source>
</evidence>